<dbReference type="AlphaFoldDB" id="A0AAW1NP40"/>
<evidence type="ECO:0000256" key="1">
    <source>
        <dbReference type="ARBA" id="ARBA00010407"/>
    </source>
</evidence>
<dbReference type="InterPro" id="IPR003323">
    <property type="entry name" value="OTU_dom"/>
</dbReference>
<accession>A0AAW1NP40</accession>
<dbReference type="Pfam" id="PF02338">
    <property type="entry name" value="OTU"/>
    <property type="match status" value="1"/>
</dbReference>
<evidence type="ECO:0000256" key="2">
    <source>
        <dbReference type="SAM" id="MobiDB-lite"/>
    </source>
</evidence>
<organism evidence="4 5">
    <name type="scientific">Symbiochloris irregularis</name>
    <dbReference type="NCBI Taxonomy" id="706552"/>
    <lineage>
        <taxon>Eukaryota</taxon>
        <taxon>Viridiplantae</taxon>
        <taxon>Chlorophyta</taxon>
        <taxon>core chlorophytes</taxon>
        <taxon>Trebouxiophyceae</taxon>
        <taxon>Trebouxiales</taxon>
        <taxon>Trebouxiaceae</taxon>
        <taxon>Symbiochloris</taxon>
    </lineage>
</organism>
<dbReference type="EMBL" id="JALJOQ010000204">
    <property type="protein sequence ID" value="KAK9789593.1"/>
    <property type="molecule type" value="Genomic_DNA"/>
</dbReference>
<gene>
    <name evidence="4" type="ORF">WJX73_005231</name>
</gene>
<feature type="region of interest" description="Disordered" evidence="2">
    <location>
        <begin position="1"/>
        <end position="89"/>
    </location>
</feature>
<evidence type="ECO:0000313" key="4">
    <source>
        <dbReference type="EMBL" id="KAK9789593.1"/>
    </source>
</evidence>
<name>A0AAW1NP40_9CHLO</name>
<evidence type="ECO:0000259" key="3">
    <source>
        <dbReference type="PROSITE" id="PS50802"/>
    </source>
</evidence>
<dbReference type="InterPro" id="IPR050704">
    <property type="entry name" value="Peptidase_C85-like"/>
</dbReference>
<dbReference type="SUPFAM" id="SSF54001">
    <property type="entry name" value="Cysteine proteinases"/>
    <property type="match status" value="1"/>
</dbReference>
<dbReference type="GO" id="GO:0016579">
    <property type="term" value="P:protein deubiquitination"/>
    <property type="evidence" value="ECO:0007669"/>
    <property type="project" value="TreeGrafter"/>
</dbReference>
<reference evidence="4 5" key="1">
    <citation type="journal article" date="2024" name="Nat. Commun.">
        <title>Phylogenomics reveals the evolutionary origins of lichenization in chlorophyte algae.</title>
        <authorList>
            <person name="Puginier C."/>
            <person name="Libourel C."/>
            <person name="Otte J."/>
            <person name="Skaloud P."/>
            <person name="Haon M."/>
            <person name="Grisel S."/>
            <person name="Petersen M."/>
            <person name="Berrin J.G."/>
            <person name="Delaux P.M."/>
            <person name="Dal Grande F."/>
            <person name="Keller J."/>
        </authorList>
    </citation>
    <scope>NUCLEOTIDE SEQUENCE [LARGE SCALE GENOMIC DNA]</scope>
    <source>
        <strain evidence="4 5">SAG 2036</strain>
    </source>
</reference>
<keyword evidence="5" id="KW-1185">Reference proteome</keyword>
<protein>
    <recommendedName>
        <fullName evidence="3">OTU domain-containing protein</fullName>
    </recommendedName>
</protein>
<dbReference type="PANTHER" id="PTHR12419">
    <property type="entry name" value="OTU DOMAIN CONTAINING PROTEIN"/>
    <property type="match status" value="1"/>
</dbReference>
<comment type="caution">
    <text evidence="4">The sequence shown here is derived from an EMBL/GenBank/DDBJ whole genome shotgun (WGS) entry which is preliminary data.</text>
</comment>
<comment type="similarity">
    <text evidence="1">Belongs to the peptidase C85 family.</text>
</comment>
<dbReference type="Gene3D" id="3.90.70.80">
    <property type="match status" value="1"/>
</dbReference>
<dbReference type="PROSITE" id="PS50802">
    <property type="entry name" value="OTU"/>
    <property type="match status" value="1"/>
</dbReference>
<proteinExistence type="inferred from homology"/>
<dbReference type="PANTHER" id="PTHR12419:SF111">
    <property type="entry name" value="OVARIAN TUMOR DOMAIN-CONTAINING DEUBIQUITINATING ENZYME 9"/>
    <property type="match status" value="1"/>
</dbReference>
<dbReference type="CDD" id="cd22751">
    <property type="entry name" value="OTU_plant_OTU9-like"/>
    <property type="match status" value="1"/>
</dbReference>
<feature type="domain" description="OTU" evidence="3">
    <location>
        <begin position="178"/>
        <end position="304"/>
    </location>
</feature>
<sequence length="335" mass="38098">MDVATVPFTIVSYSEPQQEVAREVGADAPESPSPHQPLPTPFEQLAHLRMSEEHPAALRRPPASWHGANRVQEGDSSEDEPDGAGGLHSHDSIMALELQKEEMRQLQQNGLSPDEMQMGLLPAPSRAEVQLNRRMSRRLSDVPTYLKHKPRVNSMDITAEALRSDREVLAERLHKYSLTEKVVKGDGNCQFRAVADQLYRTPHAHLELRRAVVARLRKHSKLYVEYVPEDYGAYCRNMERDGTWGDHVTLQAVADLYKLKIYVLTSFPGSDFIEIAPSDDQVSSARMLYVSFWAEVHYNSLYPATDPPNDEKWHKGKVMGSRRLHRLFRTPKPQT</sequence>
<feature type="compositionally biased region" description="Pro residues" evidence="2">
    <location>
        <begin position="31"/>
        <end position="40"/>
    </location>
</feature>
<dbReference type="InterPro" id="IPR038765">
    <property type="entry name" value="Papain-like_cys_pep_sf"/>
</dbReference>
<dbReference type="GO" id="GO:0004843">
    <property type="term" value="F:cysteine-type deubiquitinase activity"/>
    <property type="evidence" value="ECO:0007669"/>
    <property type="project" value="TreeGrafter"/>
</dbReference>
<evidence type="ECO:0000313" key="5">
    <source>
        <dbReference type="Proteomes" id="UP001465755"/>
    </source>
</evidence>
<dbReference type="Proteomes" id="UP001465755">
    <property type="component" value="Unassembled WGS sequence"/>
</dbReference>